<accession>A0A382JKY9</accession>
<feature type="domain" description="Glycosyltransferase 2-like" evidence="1">
    <location>
        <begin position="2"/>
        <end position="52"/>
    </location>
</feature>
<evidence type="ECO:0000259" key="1">
    <source>
        <dbReference type="Pfam" id="PF00535"/>
    </source>
</evidence>
<organism evidence="2">
    <name type="scientific">marine metagenome</name>
    <dbReference type="NCBI Taxonomy" id="408172"/>
    <lineage>
        <taxon>unclassified sequences</taxon>
        <taxon>metagenomes</taxon>
        <taxon>ecological metagenomes</taxon>
    </lineage>
</organism>
<dbReference type="Pfam" id="PF00535">
    <property type="entry name" value="Glycos_transf_2"/>
    <property type="match status" value="1"/>
</dbReference>
<dbReference type="InterPro" id="IPR029044">
    <property type="entry name" value="Nucleotide-diphossugar_trans"/>
</dbReference>
<name>A0A382JKY9_9ZZZZ</name>
<dbReference type="EMBL" id="UINC01074798">
    <property type="protein sequence ID" value="SVC12349.1"/>
    <property type="molecule type" value="Genomic_DNA"/>
</dbReference>
<protein>
    <recommendedName>
        <fullName evidence="1">Glycosyltransferase 2-like domain-containing protein</fullName>
    </recommendedName>
</protein>
<dbReference type="InterPro" id="IPR001173">
    <property type="entry name" value="Glyco_trans_2-like"/>
</dbReference>
<dbReference type="AlphaFoldDB" id="A0A382JKY9"/>
<evidence type="ECO:0000313" key="2">
    <source>
        <dbReference type="EMBL" id="SVC12349.1"/>
    </source>
</evidence>
<dbReference type="SUPFAM" id="SSF53448">
    <property type="entry name" value="Nucleotide-diphospho-sugar transferases"/>
    <property type="match status" value="1"/>
</dbReference>
<reference evidence="2" key="1">
    <citation type="submission" date="2018-05" db="EMBL/GenBank/DDBJ databases">
        <authorList>
            <person name="Lanie J.A."/>
            <person name="Ng W.-L."/>
            <person name="Kazmierczak K.M."/>
            <person name="Andrzejewski T.M."/>
            <person name="Davidsen T.M."/>
            <person name="Wayne K.J."/>
            <person name="Tettelin H."/>
            <person name="Glass J.I."/>
            <person name="Rusch D."/>
            <person name="Podicherti R."/>
            <person name="Tsui H.-C.T."/>
            <person name="Winkler M.E."/>
        </authorList>
    </citation>
    <scope>NUCLEOTIDE SEQUENCE</scope>
</reference>
<feature type="non-terminal residue" evidence="2">
    <location>
        <position position="75"/>
    </location>
</feature>
<proteinExistence type="predicted"/>
<sequence>MGKGYALKRGVQLAKNDWVLTTDADCSVSNFQLTKWIRKKYLNQNNLIYFGSRNHRLSIVKKKISRQIVGMIFKF</sequence>
<gene>
    <name evidence="2" type="ORF">METZ01_LOCUS265203</name>
</gene>
<dbReference type="Gene3D" id="3.90.550.10">
    <property type="entry name" value="Spore Coat Polysaccharide Biosynthesis Protein SpsA, Chain A"/>
    <property type="match status" value="1"/>
</dbReference>